<dbReference type="Gene3D" id="3.30.420.10">
    <property type="entry name" value="Ribonuclease H-like superfamily/Ribonuclease H"/>
    <property type="match status" value="1"/>
</dbReference>
<feature type="domain" description="Integrase catalytic" evidence="2">
    <location>
        <begin position="276"/>
        <end position="440"/>
    </location>
</feature>
<dbReference type="EMBL" id="JAGGKT010000057">
    <property type="protein sequence ID" value="MBP1935139.1"/>
    <property type="molecule type" value="Genomic_DNA"/>
</dbReference>
<dbReference type="PANTHER" id="PTHR46889:SF5">
    <property type="entry name" value="INTEGRASE PROTEIN"/>
    <property type="match status" value="1"/>
</dbReference>
<reference evidence="3 4" key="1">
    <citation type="submission" date="2021-03" db="EMBL/GenBank/DDBJ databases">
        <title>Genomic Encyclopedia of Type Strains, Phase IV (KMG-IV): sequencing the most valuable type-strain genomes for metagenomic binning, comparative biology and taxonomic classification.</title>
        <authorList>
            <person name="Goeker M."/>
        </authorList>
    </citation>
    <scope>NUCLEOTIDE SEQUENCE [LARGE SCALE GENOMIC DNA]</scope>
    <source>
        <strain evidence="3 4">DSM 24738</strain>
    </source>
</reference>
<protein>
    <submittedName>
        <fullName evidence="3">Transposase InsO family protein</fullName>
    </submittedName>
</protein>
<comment type="function">
    <text evidence="1">Involved in the transposition of the insertion sequence.</text>
</comment>
<dbReference type="InterPro" id="IPR050900">
    <property type="entry name" value="Transposase_IS3/IS150/IS904"/>
</dbReference>
<dbReference type="SUPFAM" id="SSF53098">
    <property type="entry name" value="Ribonuclease H-like"/>
    <property type="match status" value="1"/>
</dbReference>
<evidence type="ECO:0000313" key="3">
    <source>
        <dbReference type="EMBL" id="MBP1935139.1"/>
    </source>
</evidence>
<dbReference type="InterPro" id="IPR025948">
    <property type="entry name" value="HTH-like_dom"/>
</dbReference>
<evidence type="ECO:0000256" key="1">
    <source>
        <dbReference type="ARBA" id="ARBA00002286"/>
    </source>
</evidence>
<organism evidence="3 4">
    <name type="scientific">Ammoniphilus resinae</name>
    <dbReference type="NCBI Taxonomy" id="861532"/>
    <lineage>
        <taxon>Bacteria</taxon>
        <taxon>Bacillati</taxon>
        <taxon>Bacillota</taxon>
        <taxon>Bacilli</taxon>
        <taxon>Bacillales</taxon>
        <taxon>Paenibacillaceae</taxon>
        <taxon>Aneurinibacillus group</taxon>
        <taxon>Ammoniphilus</taxon>
    </lineage>
</organism>
<comment type="caution">
    <text evidence="3">The sequence shown here is derived from an EMBL/GenBank/DDBJ whole genome shotgun (WGS) entry which is preliminary data.</text>
</comment>
<dbReference type="InterPro" id="IPR048020">
    <property type="entry name" value="Transpos_IS3"/>
</dbReference>
<accession>A0ABS4GY01</accession>
<dbReference type="PROSITE" id="PS50994">
    <property type="entry name" value="INTEGRASE"/>
    <property type="match status" value="1"/>
</dbReference>
<name>A0ABS4GY01_9BACL</name>
<dbReference type="Pfam" id="PF13276">
    <property type="entry name" value="HTH_21"/>
    <property type="match status" value="1"/>
</dbReference>
<gene>
    <name evidence="3" type="ORF">J2Z37_005209</name>
</gene>
<evidence type="ECO:0000313" key="4">
    <source>
        <dbReference type="Proteomes" id="UP001519343"/>
    </source>
</evidence>
<dbReference type="InterPro" id="IPR001584">
    <property type="entry name" value="Integrase_cat-core"/>
</dbReference>
<dbReference type="InterPro" id="IPR046929">
    <property type="entry name" value="HTH_Tnp"/>
</dbReference>
<dbReference type="Pfam" id="PF00665">
    <property type="entry name" value="rve"/>
    <property type="match status" value="1"/>
</dbReference>
<sequence>MSKITFTSKEIKTLQKNPNVESVSERSITYSDSFKNKFMDEYLDGKFPRQIFIENGFDVDVIGLKRIEQSAYRWKKAYEKNGVIGLTDSRKNNSGRPLKRELTPVEIIGLQEARIKLLEGQVELLKKLEVTERRLLNASKNLNSSRVYQLIYETIGQNQFKRMTRYFCDLLEVSRSGYYSYLKASISREAREQLDVEAKEIIFMAFSRRGYKKGSRSIKMILEKEFNLILSRKKIQRIMRKYNIVCPHRRANPYKKIAKATKEHQVVPNKLNREFKQGLPGKVLLTDITYLPYNGNGMAYLSTVKDASTNEILAYHVSDRITLDIATKTIHKLMNNKKVTLHKDAFIHSDQGSHYTSPRYQKLLKEYGLGQSMSRRGNCWDNAPQESFFGHLKDDVDYKSCKTLKELKAKINHYMVYYNNYRYQWNLKKMTPIQYRNHLLVA</sequence>
<keyword evidence="4" id="KW-1185">Reference proteome</keyword>
<dbReference type="RefSeq" id="WP_209813093.1">
    <property type="nucleotide sequence ID" value="NZ_JAGGKT010000057.1"/>
</dbReference>
<dbReference type="Proteomes" id="UP001519343">
    <property type="component" value="Unassembled WGS sequence"/>
</dbReference>
<dbReference type="NCBIfam" id="NF033516">
    <property type="entry name" value="transpos_IS3"/>
    <property type="match status" value="1"/>
</dbReference>
<dbReference type="Pfam" id="PF20310">
    <property type="entry name" value="HTH_Tnp_2"/>
    <property type="match status" value="1"/>
</dbReference>
<dbReference type="Pfam" id="PF13333">
    <property type="entry name" value="rve_2"/>
    <property type="match status" value="1"/>
</dbReference>
<proteinExistence type="predicted"/>
<dbReference type="InterPro" id="IPR012337">
    <property type="entry name" value="RNaseH-like_sf"/>
</dbReference>
<dbReference type="PANTHER" id="PTHR46889">
    <property type="entry name" value="TRANSPOSASE INSF FOR INSERTION SEQUENCE IS3B-RELATED"/>
    <property type="match status" value="1"/>
</dbReference>
<evidence type="ECO:0000259" key="2">
    <source>
        <dbReference type="PROSITE" id="PS50994"/>
    </source>
</evidence>
<dbReference type="InterPro" id="IPR036397">
    <property type="entry name" value="RNaseH_sf"/>
</dbReference>